<dbReference type="SUPFAM" id="SSF52047">
    <property type="entry name" value="RNI-like"/>
    <property type="match status" value="1"/>
</dbReference>
<dbReference type="Gene3D" id="3.80.10.10">
    <property type="entry name" value="Ribonuclease Inhibitor"/>
    <property type="match status" value="2"/>
</dbReference>
<accession>A0A6P4IQZ9</accession>
<dbReference type="AlphaFoldDB" id="A0A6P4IQZ9"/>
<sequence>MEPNKFKKIDFSSELPQYLPDFFRQNGEFVEEIVMTPMFALGFRLVGQHCSNLQSITISDADLITENLTPFKTMIVALKNLKEVQIDIKHNDASAILKVLKELQNLKTLGLNIEDCTELPVDLAHLKECVYLETLTIKGTMVVLKINDISSDLKILRSLLISGGKIISNGQEIAYELPALEKLELFHIRIETSFPDCQKLRILHTRFARFNSDFCEWLSVKIKTLESVGSNNSILGQDVLSEIFSSLPSGWVLPNLKNLMLYEDFETVTFPLPYCPMLTSLNLAQVDEFPKECMDWITKHSSTLESVELPGLFFGKNSSDLPFFPKLRAFRLNSSYELSPDSFFNWISKHSETLVVLNIYGNLDRNRLLKLLSDCRNIRSFRIARTSPAFTENFLRSLFNILKENGVTPDNPFKFKCNSINLSTQQIDNLHNLPNFELCTVQIEDNIGSIWEPYNEIS</sequence>
<dbReference type="OrthoDB" id="7853366at2759"/>
<name>A0A6P4IQZ9_DROKI</name>
<gene>
    <name evidence="2" type="primary">LOC108080599</name>
</gene>
<reference evidence="2" key="1">
    <citation type="submission" date="2025-08" db="UniProtKB">
        <authorList>
            <consortium name="RefSeq"/>
        </authorList>
    </citation>
    <scope>IDENTIFICATION</scope>
    <source>
        <strain evidence="2">14028-0561.14</strain>
        <tissue evidence="2">Whole fly</tissue>
    </source>
</reference>
<evidence type="ECO:0000313" key="1">
    <source>
        <dbReference type="Proteomes" id="UP001652661"/>
    </source>
</evidence>
<dbReference type="RefSeq" id="XP_017030903.1">
    <property type="nucleotide sequence ID" value="XM_017175414.3"/>
</dbReference>
<evidence type="ECO:0000313" key="2">
    <source>
        <dbReference type="RefSeq" id="XP_017030903.1"/>
    </source>
</evidence>
<protein>
    <submittedName>
        <fullName evidence="2">Uncharacterized protein</fullName>
    </submittedName>
</protein>
<proteinExistence type="predicted"/>
<dbReference type="Proteomes" id="UP001652661">
    <property type="component" value="Chromosome 3L"/>
</dbReference>
<organism evidence="1 2">
    <name type="scientific">Drosophila kikkawai</name>
    <name type="common">Fruit fly</name>
    <dbReference type="NCBI Taxonomy" id="30033"/>
    <lineage>
        <taxon>Eukaryota</taxon>
        <taxon>Metazoa</taxon>
        <taxon>Ecdysozoa</taxon>
        <taxon>Arthropoda</taxon>
        <taxon>Hexapoda</taxon>
        <taxon>Insecta</taxon>
        <taxon>Pterygota</taxon>
        <taxon>Neoptera</taxon>
        <taxon>Endopterygota</taxon>
        <taxon>Diptera</taxon>
        <taxon>Brachycera</taxon>
        <taxon>Muscomorpha</taxon>
        <taxon>Ephydroidea</taxon>
        <taxon>Drosophilidae</taxon>
        <taxon>Drosophila</taxon>
        <taxon>Sophophora</taxon>
    </lineage>
</organism>
<dbReference type="InterPro" id="IPR032675">
    <property type="entry name" value="LRR_dom_sf"/>
</dbReference>
<keyword evidence="1" id="KW-1185">Reference proteome</keyword>
<dbReference type="GeneID" id="108080599"/>